<dbReference type="Gene3D" id="3.30.980.40">
    <property type="match status" value="1"/>
</dbReference>
<feature type="region of interest" description="Disordered" evidence="6">
    <location>
        <begin position="358"/>
        <end position="390"/>
    </location>
</feature>
<dbReference type="SMART" id="SM00843">
    <property type="entry name" value="Ftsk_gamma"/>
    <property type="match status" value="1"/>
</dbReference>
<dbReference type="GO" id="GO:0003677">
    <property type="term" value="F:DNA binding"/>
    <property type="evidence" value="ECO:0007669"/>
    <property type="project" value="UniProtKB-KW"/>
</dbReference>
<gene>
    <name evidence="8" type="ordered locus">GTNG_2721</name>
</gene>
<proteinExistence type="inferred from homology"/>
<evidence type="ECO:0000256" key="2">
    <source>
        <dbReference type="ARBA" id="ARBA00022741"/>
    </source>
</evidence>
<dbReference type="PROSITE" id="PS50901">
    <property type="entry name" value="FTSK"/>
    <property type="match status" value="1"/>
</dbReference>
<dbReference type="InterPro" id="IPR002543">
    <property type="entry name" value="FtsK_dom"/>
</dbReference>
<dbReference type="Gene3D" id="1.10.10.10">
    <property type="entry name" value="Winged helix-like DNA-binding domain superfamily/Winged helix DNA-binding domain"/>
    <property type="match status" value="1"/>
</dbReference>
<dbReference type="Pfam" id="PF01580">
    <property type="entry name" value="FtsK_SpoIIIE"/>
    <property type="match status" value="1"/>
</dbReference>
<dbReference type="InterPro" id="IPR050206">
    <property type="entry name" value="FtsK/SpoIIIE/SftA"/>
</dbReference>
<dbReference type="HOGENOM" id="CLU_001981_12_3_9"/>
<feature type="binding site" evidence="5">
    <location>
        <begin position="752"/>
        <end position="759"/>
    </location>
    <ligand>
        <name>ATP</name>
        <dbReference type="ChEBI" id="CHEBI:30616"/>
    </ligand>
</feature>
<feature type="region of interest" description="Disordered" evidence="6">
    <location>
        <begin position="125"/>
        <end position="321"/>
    </location>
</feature>
<organism evidence="8 9">
    <name type="scientific">Geobacillus thermodenitrificans (strain NG80-2)</name>
    <dbReference type="NCBI Taxonomy" id="420246"/>
    <lineage>
        <taxon>Bacteria</taxon>
        <taxon>Bacillati</taxon>
        <taxon>Bacillota</taxon>
        <taxon>Bacilli</taxon>
        <taxon>Bacillales</taxon>
        <taxon>Anoxybacillaceae</taxon>
        <taxon>Geobacillus</taxon>
    </lineage>
</organism>
<feature type="compositionally biased region" description="Polar residues" evidence="6">
    <location>
        <begin position="141"/>
        <end position="175"/>
    </location>
</feature>
<name>A4IRW2_GEOTN</name>
<keyword evidence="2 5" id="KW-0547">Nucleotide-binding</keyword>
<dbReference type="InterPro" id="IPR036390">
    <property type="entry name" value="WH_DNA-bd_sf"/>
</dbReference>
<dbReference type="InterPro" id="IPR036388">
    <property type="entry name" value="WH-like_DNA-bd_sf"/>
</dbReference>
<dbReference type="AlphaFoldDB" id="A4IRW2"/>
<dbReference type="InterPro" id="IPR027417">
    <property type="entry name" value="P-loop_NTPase"/>
</dbReference>
<accession>A4IRW2</accession>
<feature type="compositionally biased region" description="Basic and acidic residues" evidence="6">
    <location>
        <begin position="492"/>
        <end position="529"/>
    </location>
</feature>
<feature type="compositionally biased region" description="Basic and acidic residues" evidence="6">
    <location>
        <begin position="560"/>
        <end position="574"/>
    </location>
</feature>
<dbReference type="Pfam" id="PF17854">
    <property type="entry name" value="FtsK_alpha"/>
    <property type="match status" value="1"/>
</dbReference>
<evidence type="ECO:0000259" key="7">
    <source>
        <dbReference type="PROSITE" id="PS50901"/>
    </source>
</evidence>
<feature type="region of interest" description="Disordered" evidence="6">
    <location>
        <begin position="415"/>
        <end position="574"/>
    </location>
</feature>
<feature type="compositionally biased region" description="Polar residues" evidence="6">
    <location>
        <begin position="532"/>
        <end position="542"/>
    </location>
</feature>
<dbReference type="InterPro" id="IPR041027">
    <property type="entry name" value="FtsK_alpha"/>
</dbReference>
<evidence type="ECO:0000256" key="3">
    <source>
        <dbReference type="ARBA" id="ARBA00022840"/>
    </source>
</evidence>
<feature type="domain" description="FtsK" evidence="7">
    <location>
        <begin position="735"/>
        <end position="927"/>
    </location>
</feature>
<dbReference type="eggNOG" id="COG1674">
    <property type="taxonomic scope" value="Bacteria"/>
</dbReference>
<comment type="similarity">
    <text evidence="1">Belongs to the FtsK/SpoIIIE/SftA family.</text>
</comment>
<evidence type="ECO:0000256" key="1">
    <source>
        <dbReference type="ARBA" id="ARBA00006474"/>
    </source>
</evidence>
<dbReference type="SUPFAM" id="SSF52540">
    <property type="entry name" value="P-loop containing nucleoside triphosphate hydrolases"/>
    <property type="match status" value="1"/>
</dbReference>
<dbReference type="InterPro" id="IPR018541">
    <property type="entry name" value="Ftsk_gamma"/>
</dbReference>
<dbReference type="GO" id="GO:0005524">
    <property type="term" value="F:ATP binding"/>
    <property type="evidence" value="ECO:0007669"/>
    <property type="project" value="UniProtKB-UniRule"/>
</dbReference>
<protein>
    <submittedName>
        <fullName evidence="8">FtsK/SpoIIIE family protein</fullName>
    </submittedName>
</protein>
<dbReference type="Pfam" id="PF09397">
    <property type="entry name" value="FtsK_gamma"/>
    <property type="match status" value="1"/>
</dbReference>
<evidence type="ECO:0000256" key="5">
    <source>
        <dbReference type="PROSITE-ProRule" id="PRU00289"/>
    </source>
</evidence>
<sequence length="1082" mass="118725">MKFWKRWLRFFTDEEEHERPTNRERLDHRPERAEAKVVYQYPQGRFRFPLIPDDHSLETKKTTRQIVDEESRLKPPRRPSVDTVRETSEKKPFRPSDVPSPIFGYHNNREQRQRLTEQGIIAARRTAEKAKQRPEGLSVDGQASSLPSEQALSSRSSDFINTAAPQGTLEQTTHSAKGGAAADRQTEKETQVDAATVQIATPGAEKRMNEISEGENELRKAPFTETAAEAERLPVEAVEESSVLDESALAQTAAEAEKPSIEPAEGTPVLDESALMETEAEAKGPSVESDEGELALGEPAITEMAAEAEEQPVEAVEESPVLDESILTETAAEAEEQPVELVEESLVLGEPAFTQTAVEAKEPSADPIAEESVLDEPSFTETAAEAKDPSVELVEEAPALGESAFTEIAKEAEEQIEGISAGDDDCEGKAEAGQAAMKGTTWTEAPVSEEKEVPEAMSAAVPTSGEPAAPEMKEEQAHASLCQAASVVEPESGSREGGDEHENGRSATRVHENRLTQPDDRDDGQKEMQELPTESGNRNARGTSKEAERRPLSSSAPASENRRAADRHRPERMRIPYNVMMLKQDRRKLEERAARRSSGYSLPPLSLLQPPGEAAACDEQWIHEQCARLDQTFESFHIGAKVVHATQGPTVTQFEVQPDLGVKVSKITSLTDDIKLSLAARDIRIEAPIPGKRTIGIEVPNPSSRPVQLREILDSSAFREHCSPLTVALGLDISGAPVVTDIKKMPHGLIAGATGSGKSVCMNAMLVSMLYKAAPHEVKWLLIDPKMVELAPYNGLPHLLSPVITEAKAAAGALKWAVREMERRYELFVHAGVRDIEKYNAYLRAQGSGEPILPYIVIVIDELADLMMAAPADVEESICRLAQKARACGIHLLIATQRPSVDVITGLIKANIPTRIAFSVSSQIDSRTILDANGAERLLGRGDMLFLENGSAKSVRLQGCFISDEEIERVTAYVKAQQGPSYMFSPDEFRQTAAFSEEDDELFDEACRFVIAQGGASTSSLQRHFRIGYNRAARLIEMMEEQGLISEARGSKPRDVLMSEEEWTRWRERGALQTDGFSSSEQ</sequence>
<dbReference type="RefSeq" id="WP_011887993.1">
    <property type="nucleotide sequence ID" value="NC_009328.1"/>
</dbReference>
<feature type="region of interest" description="Disordered" evidence="6">
    <location>
        <begin position="50"/>
        <end position="105"/>
    </location>
</feature>
<dbReference type="Proteomes" id="UP000001578">
    <property type="component" value="Chromosome"/>
</dbReference>
<dbReference type="PANTHER" id="PTHR22683:SF42">
    <property type="entry name" value="DNA TRANSLOCASE SFTA"/>
    <property type="match status" value="1"/>
</dbReference>
<evidence type="ECO:0000313" key="9">
    <source>
        <dbReference type="Proteomes" id="UP000001578"/>
    </source>
</evidence>
<reference evidence="8 9" key="1">
    <citation type="journal article" date="2007" name="Proc. Natl. Acad. Sci. U.S.A.">
        <title>Genome and proteome of long-chain alkane degrading Geobacillus thermodenitrificans NG80-2 isolated from a deep-subsurface oil reservoir.</title>
        <authorList>
            <person name="Feng L."/>
            <person name="Wang W."/>
            <person name="Cheng J."/>
            <person name="Ren Y."/>
            <person name="Zhao G."/>
            <person name="Gao C."/>
            <person name="Tang Y."/>
            <person name="Liu X."/>
            <person name="Han W."/>
            <person name="Peng X."/>
            <person name="Liu R."/>
            <person name="Wang L."/>
        </authorList>
    </citation>
    <scope>NUCLEOTIDE SEQUENCE [LARGE SCALE GENOMIC DNA]</scope>
    <source>
        <strain evidence="8 9">NG80-2</strain>
    </source>
</reference>
<evidence type="ECO:0000313" key="8">
    <source>
        <dbReference type="EMBL" id="ABO68066.1"/>
    </source>
</evidence>
<dbReference type="EMBL" id="CP000557">
    <property type="protein sequence ID" value="ABO68066.1"/>
    <property type="molecule type" value="Genomic_DNA"/>
</dbReference>
<dbReference type="KEGG" id="gtn:GTNG_2721"/>
<keyword evidence="3 5" id="KW-0067">ATP-binding</keyword>
<keyword evidence="4" id="KW-0238">DNA-binding</keyword>
<feature type="compositionally biased region" description="Basic and acidic residues" evidence="6">
    <location>
        <begin position="125"/>
        <end position="134"/>
    </location>
</feature>
<dbReference type="Gene3D" id="3.40.50.300">
    <property type="entry name" value="P-loop containing nucleotide triphosphate hydrolases"/>
    <property type="match status" value="1"/>
</dbReference>
<feature type="compositionally biased region" description="Basic and acidic residues" evidence="6">
    <location>
        <begin position="204"/>
        <end position="222"/>
    </location>
</feature>
<evidence type="ECO:0000256" key="4">
    <source>
        <dbReference type="ARBA" id="ARBA00023125"/>
    </source>
</evidence>
<feature type="compositionally biased region" description="Basic and acidic residues" evidence="6">
    <location>
        <begin position="52"/>
        <end position="94"/>
    </location>
</feature>
<dbReference type="SUPFAM" id="SSF46785">
    <property type="entry name" value="Winged helix' DNA-binding domain"/>
    <property type="match status" value="1"/>
</dbReference>
<dbReference type="PANTHER" id="PTHR22683">
    <property type="entry name" value="SPORULATION PROTEIN RELATED"/>
    <property type="match status" value="1"/>
</dbReference>
<feature type="compositionally biased region" description="Acidic residues" evidence="6">
    <location>
        <begin position="306"/>
        <end position="321"/>
    </location>
</feature>
<evidence type="ECO:0000256" key="6">
    <source>
        <dbReference type="SAM" id="MobiDB-lite"/>
    </source>
</evidence>